<gene>
    <name evidence="4" type="ORF">DFJ43DRAFT_1083458</name>
</gene>
<dbReference type="EMBL" id="JANVFO010000037">
    <property type="protein sequence ID" value="KAJ3729098.1"/>
    <property type="molecule type" value="Genomic_DNA"/>
</dbReference>
<protein>
    <submittedName>
        <fullName evidence="4">NGG1p interacting factor 3</fullName>
    </submittedName>
</protein>
<reference evidence="4" key="2">
    <citation type="journal article" date="2023" name="Proc. Natl. Acad. Sci. U.S.A.">
        <title>A global phylogenomic analysis of the shiitake genus Lentinula.</title>
        <authorList>
            <person name="Sierra-Patev S."/>
            <person name="Min B."/>
            <person name="Naranjo-Ortiz M."/>
            <person name="Looney B."/>
            <person name="Konkel Z."/>
            <person name="Slot J.C."/>
            <person name="Sakamoto Y."/>
            <person name="Steenwyk J.L."/>
            <person name="Rokas A."/>
            <person name="Carro J."/>
            <person name="Camarero S."/>
            <person name="Ferreira P."/>
            <person name="Molpeceres G."/>
            <person name="Ruiz-Duenas F.J."/>
            <person name="Serrano A."/>
            <person name="Henrissat B."/>
            <person name="Drula E."/>
            <person name="Hughes K.W."/>
            <person name="Mata J.L."/>
            <person name="Ishikawa N.K."/>
            <person name="Vargas-Isla R."/>
            <person name="Ushijima S."/>
            <person name="Smith C.A."/>
            <person name="Donoghue J."/>
            <person name="Ahrendt S."/>
            <person name="Andreopoulos W."/>
            <person name="He G."/>
            <person name="LaButti K."/>
            <person name="Lipzen A."/>
            <person name="Ng V."/>
            <person name="Riley R."/>
            <person name="Sandor L."/>
            <person name="Barry K."/>
            <person name="Martinez A.T."/>
            <person name="Xiao Y."/>
            <person name="Gibbons J.G."/>
            <person name="Terashima K."/>
            <person name="Grigoriev I.V."/>
            <person name="Hibbett D."/>
        </authorList>
    </citation>
    <scope>NUCLEOTIDE SEQUENCE</scope>
    <source>
        <strain evidence="4">ET3784</strain>
    </source>
</reference>
<evidence type="ECO:0000313" key="4">
    <source>
        <dbReference type="EMBL" id="KAJ3729098.1"/>
    </source>
</evidence>
<sequence>MFGSCTRCSAFRISLVSFIMSSAFLKAVSAAMERIAPLRLAESFDNVGLLLETPLKQIKRHRVMLTIDLTTAVVDESIAAEASLIVAYHPTIFGALKSFTLGNPLQASLLRCAAHGISVYCPHTALDCTWGGINDWLAEGVMGGRMAGTVRPLQTEKFSPTGDSDGALGRLVTLRTPATMEMIEKDMLLTSFYPSLGLMCAEVQVGYATTNDGRKSSAMVETIAICAGSGGSVFAGKEADVYFTGEMQHHEVLSAIAAGTNVILCGHTNTERGYLPILASKLEAQLDAADYPRPFDVVISTTDKHPLEFV</sequence>
<dbReference type="Proteomes" id="UP001176059">
    <property type="component" value="Unassembled WGS sequence"/>
</dbReference>
<proteinExistence type="inferred from homology"/>
<comment type="similarity">
    <text evidence="1">Belongs to the GTP cyclohydrolase I type 2/NIF3 family.</text>
</comment>
<dbReference type="SUPFAM" id="SSF102705">
    <property type="entry name" value="NIF3 (NGG1p interacting factor 3)-like"/>
    <property type="match status" value="1"/>
</dbReference>
<dbReference type="Gene3D" id="3.40.1390.30">
    <property type="entry name" value="NIF3 (NGG1p interacting factor 3)-like"/>
    <property type="match status" value="1"/>
</dbReference>
<dbReference type="NCBIfam" id="TIGR00486">
    <property type="entry name" value="YbgI_SA1388"/>
    <property type="match status" value="1"/>
</dbReference>
<dbReference type="AlphaFoldDB" id="A0AA38JK32"/>
<keyword evidence="3" id="KW-0732">Signal</keyword>
<dbReference type="PANTHER" id="PTHR13799:SF13">
    <property type="entry name" value="NIF3-LIKE PROTEIN 1"/>
    <property type="match status" value="1"/>
</dbReference>
<dbReference type="FunFam" id="3.40.1390.30:FF:000001">
    <property type="entry name" value="GTP cyclohydrolase 1 type 2"/>
    <property type="match status" value="1"/>
</dbReference>
<keyword evidence="2" id="KW-0479">Metal-binding</keyword>
<feature type="chain" id="PRO_5041254021" evidence="3">
    <location>
        <begin position="31"/>
        <end position="310"/>
    </location>
</feature>
<feature type="binding site" evidence="2">
    <location>
        <position position="89"/>
    </location>
    <ligand>
        <name>a divalent metal cation</name>
        <dbReference type="ChEBI" id="CHEBI:60240"/>
        <label>1</label>
    </ligand>
</feature>
<feature type="binding site" evidence="2">
    <location>
        <position position="127"/>
    </location>
    <ligand>
        <name>a divalent metal cation</name>
        <dbReference type="ChEBI" id="CHEBI:60240"/>
        <label>1</label>
    </ligand>
</feature>
<feature type="signal peptide" evidence="3">
    <location>
        <begin position="1"/>
        <end position="30"/>
    </location>
</feature>
<evidence type="ECO:0000313" key="5">
    <source>
        <dbReference type="Proteomes" id="UP001176059"/>
    </source>
</evidence>
<dbReference type="GO" id="GO:0046872">
    <property type="term" value="F:metal ion binding"/>
    <property type="evidence" value="ECO:0007669"/>
    <property type="project" value="UniProtKB-KW"/>
</dbReference>
<keyword evidence="5" id="KW-1185">Reference proteome</keyword>
<evidence type="ECO:0000256" key="2">
    <source>
        <dbReference type="PIRSR" id="PIRSR602678-1"/>
    </source>
</evidence>
<dbReference type="InterPro" id="IPR002678">
    <property type="entry name" value="DUF34/NIF3"/>
</dbReference>
<accession>A0AA38JK32</accession>
<name>A0AA38JK32_9AGAR</name>
<dbReference type="Pfam" id="PF01784">
    <property type="entry name" value="DUF34_NIF3"/>
    <property type="match status" value="1"/>
</dbReference>
<dbReference type="PANTHER" id="PTHR13799">
    <property type="entry name" value="NGG1 INTERACTING FACTOR 3"/>
    <property type="match status" value="1"/>
</dbReference>
<comment type="caution">
    <text evidence="4">The sequence shown here is derived from an EMBL/GenBank/DDBJ whole genome shotgun (WGS) entry which is preliminary data.</text>
</comment>
<dbReference type="InterPro" id="IPR036069">
    <property type="entry name" value="DUF34/NIF3_sf"/>
</dbReference>
<dbReference type="GO" id="GO:0005739">
    <property type="term" value="C:mitochondrion"/>
    <property type="evidence" value="ECO:0007669"/>
    <property type="project" value="TreeGrafter"/>
</dbReference>
<reference evidence="4" key="1">
    <citation type="submission" date="2022-08" db="EMBL/GenBank/DDBJ databases">
        <authorList>
            <consortium name="DOE Joint Genome Institute"/>
            <person name="Min B."/>
            <person name="Sierra-Patev S."/>
            <person name="Naranjo-Ortiz M."/>
            <person name="Looney B."/>
            <person name="Konkel Z."/>
            <person name="Slot J.C."/>
            <person name="Sakamoto Y."/>
            <person name="Steenwyk J.L."/>
            <person name="Rokas A."/>
            <person name="Carro J."/>
            <person name="Camarero S."/>
            <person name="Ferreira P."/>
            <person name="Molpeceres G."/>
            <person name="Ruiz-duenas F.J."/>
            <person name="Serrano A."/>
            <person name="Henrissat B."/>
            <person name="Drula E."/>
            <person name="Hughes K.W."/>
            <person name="Mata J.L."/>
            <person name="Ishikawa N.K."/>
            <person name="Vargas-Isla R."/>
            <person name="Ushijima S."/>
            <person name="Smith C.A."/>
            <person name="Ahrendt S."/>
            <person name="Andreopoulos W."/>
            <person name="He G."/>
            <person name="LaButti K."/>
            <person name="Lipzen A."/>
            <person name="Ng V."/>
            <person name="Riley R."/>
            <person name="Sandor L."/>
            <person name="Barry K."/>
            <person name="Martinez A.T."/>
            <person name="Xiao Y."/>
            <person name="Gibbons J.G."/>
            <person name="Terashima K."/>
            <person name="Hibbett D.S."/>
            <person name="Grigoriev I.V."/>
        </authorList>
    </citation>
    <scope>NUCLEOTIDE SEQUENCE</scope>
    <source>
        <strain evidence="4">ET3784</strain>
    </source>
</reference>
<feature type="binding site" evidence="2">
    <location>
        <position position="267"/>
    </location>
    <ligand>
        <name>a divalent metal cation</name>
        <dbReference type="ChEBI" id="CHEBI:60240"/>
        <label>1</label>
    </ligand>
</feature>
<feature type="binding site" evidence="2">
    <location>
        <position position="271"/>
    </location>
    <ligand>
        <name>a divalent metal cation</name>
        <dbReference type="ChEBI" id="CHEBI:60240"/>
        <label>1</label>
    </ligand>
</feature>
<evidence type="ECO:0000256" key="3">
    <source>
        <dbReference type="SAM" id="SignalP"/>
    </source>
</evidence>
<evidence type="ECO:0000256" key="1">
    <source>
        <dbReference type="ARBA" id="ARBA00006964"/>
    </source>
</evidence>
<organism evidence="4 5">
    <name type="scientific">Lentinula guzmanii</name>
    <dbReference type="NCBI Taxonomy" id="2804957"/>
    <lineage>
        <taxon>Eukaryota</taxon>
        <taxon>Fungi</taxon>
        <taxon>Dikarya</taxon>
        <taxon>Basidiomycota</taxon>
        <taxon>Agaricomycotina</taxon>
        <taxon>Agaricomycetes</taxon>
        <taxon>Agaricomycetidae</taxon>
        <taxon>Agaricales</taxon>
        <taxon>Marasmiineae</taxon>
        <taxon>Omphalotaceae</taxon>
        <taxon>Lentinula</taxon>
    </lineage>
</organism>